<accession>A0A418WKX5</accession>
<comment type="caution">
    <text evidence="1">The sequence shown here is derived from an EMBL/GenBank/DDBJ whole genome shotgun (WGS) entry which is preliminary data.</text>
</comment>
<evidence type="ECO:0008006" key="3">
    <source>
        <dbReference type="Google" id="ProtNLM"/>
    </source>
</evidence>
<name>A0A418WKX5_9SPHN</name>
<sequence length="62" mass="7213">MHLLRRIERHLRRHDIPATRFGREAVRDPRLVHDLRNGREPGARLTARVVRYMDATDTGTGA</sequence>
<dbReference type="OrthoDB" id="7376075at2"/>
<evidence type="ECO:0000313" key="1">
    <source>
        <dbReference type="EMBL" id="RJF90696.1"/>
    </source>
</evidence>
<dbReference type="AlphaFoldDB" id="A0A418WKX5"/>
<reference evidence="1 2" key="1">
    <citation type="submission" date="2018-09" db="EMBL/GenBank/DDBJ databases">
        <authorList>
            <person name="Zhu H."/>
        </authorList>
    </citation>
    <scope>NUCLEOTIDE SEQUENCE [LARGE SCALE GENOMIC DNA]</scope>
    <source>
        <strain evidence="1 2">K2R01-6</strain>
    </source>
</reference>
<gene>
    <name evidence="1" type="ORF">D3876_10835</name>
</gene>
<evidence type="ECO:0000313" key="2">
    <source>
        <dbReference type="Proteomes" id="UP000286100"/>
    </source>
</evidence>
<organism evidence="1 2">
    <name type="scientific">Sphingomonas cavernae</name>
    <dbReference type="NCBI Taxonomy" id="2320861"/>
    <lineage>
        <taxon>Bacteria</taxon>
        <taxon>Pseudomonadati</taxon>
        <taxon>Pseudomonadota</taxon>
        <taxon>Alphaproteobacteria</taxon>
        <taxon>Sphingomonadales</taxon>
        <taxon>Sphingomonadaceae</taxon>
        <taxon>Sphingomonas</taxon>
    </lineage>
</organism>
<dbReference type="Proteomes" id="UP000286100">
    <property type="component" value="Unassembled WGS sequence"/>
</dbReference>
<proteinExistence type="predicted"/>
<dbReference type="EMBL" id="QYUM01000003">
    <property type="protein sequence ID" value="RJF90696.1"/>
    <property type="molecule type" value="Genomic_DNA"/>
</dbReference>
<dbReference type="RefSeq" id="WP_119762095.1">
    <property type="nucleotide sequence ID" value="NZ_QYUM01000003.1"/>
</dbReference>
<keyword evidence="2" id="KW-1185">Reference proteome</keyword>
<protein>
    <recommendedName>
        <fullName evidence="3">XRE family transcriptional regulator</fullName>
    </recommendedName>
</protein>